<reference evidence="2 3" key="1">
    <citation type="journal article" date="2015" name="Genome Biol. Evol.">
        <title>The genome of winter moth (Operophtera brumata) provides a genomic perspective on sexual dimorphism and phenology.</title>
        <authorList>
            <person name="Derks M.F."/>
            <person name="Smit S."/>
            <person name="Salis L."/>
            <person name="Schijlen E."/>
            <person name="Bossers A."/>
            <person name="Mateman C."/>
            <person name="Pijl A.S."/>
            <person name="de Ridder D."/>
            <person name="Groenen M.A."/>
            <person name="Visser M.E."/>
            <person name="Megens H.J."/>
        </authorList>
    </citation>
    <scope>NUCLEOTIDE SEQUENCE [LARGE SCALE GENOMIC DNA]</scope>
    <source>
        <strain evidence="2">WM2013NL</strain>
        <tissue evidence="2">Head and thorax</tissue>
    </source>
</reference>
<sequence length="540" mass="60651">IPDQYKILSNHKCQTSLMSWRNVGVRSPAMTERCQTKFAEFFSIPNNIIYIGILCTSVAVLLFYRFHFATIVFSYGLGCLACYYAVNSSILLDYVEKLKCHVLGHSADSKLEDAPKKPFFVDELRHQLRYASASLLQRAVKRLVPCALHHYSTQRAAIRLEGPRAVHCVHVAARSRAAELKYLRCLSERLMPIIFAGWALLSLTDVLSEPFALNTLIVLATDAETMAPLPTTPNYKILNPELSDYEKKYLHKEACNIYDTYLKEDSASRVPLQANITEELYELLHGEDSIKSRALYQAARQSHAVLEKILLPKFLHSEESALKAQNIDGQILESLADDSEEMDNVDIMKYLETVAADETHSGQDLSTYKVVLTNVETRLEMDNVDIMKYLETVAADETHSGQHLSTYKVVLTNVETRLRLLQKRLLQTSEMLRTFLTDDGEFSLVVQASTLAANSTDLVNIYQNLRCKHTRHGPRLHSRSGGRGFQQVSQQHVVRRAVLFVKGAPPRPSPARQEEKARAQLLACIPSSAMALLGAGLPAS</sequence>
<keyword evidence="1" id="KW-0472">Membrane</keyword>
<evidence type="ECO:0000313" key="3">
    <source>
        <dbReference type="Proteomes" id="UP000037510"/>
    </source>
</evidence>
<dbReference type="STRING" id="104452.A0A0L7KRU5"/>
<gene>
    <name evidence="2" type="ORF">OBRU01_22713</name>
</gene>
<evidence type="ECO:0000256" key="1">
    <source>
        <dbReference type="SAM" id="Phobius"/>
    </source>
</evidence>
<dbReference type="AlphaFoldDB" id="A0A0L7KRU5"/>
<keyword evidence="3" id="KW-1185">Reference proteome</keyword>
<evidence type="ECO:0000313" key="2">
    <source>
        <dbReference type="EMBL" id="KOB65810.1"/>
    </source>
</evidence>
<dbReference type="InterPro" id="IPR036305">
    <property type="entry name" value="RGS_sf"/>
</dbReference>
<name>A0A0L7KRU5_OPEBR</name>
<accession>A0A0L7KRU5</accession>
<keyword evidence="1" id="KW-0812">Transmembrane</keyword>
<proteinExistence type="predicted"/>
<keyword evidence="1" id="KW-1133">Transmembrane helix</keyword>
<dbReference type="Proteomes" id="UP000037510">
    <property type="component" value="Unassembled WGS sequence"/>
</dbReference>
<organism evidence="2 3">
    <name type="scientific">Operophtera brumata</name>
    <name type="common">Winter moth</name>
    <name type="synonym">Phalaena brumata</name>
    <dbReference type="NCBI Taxonomy" id="104452"/>
    <lineage>
        <taxon>Eukaryota</taxon>
        <taxon>Metazoa</taxon>
        <taxon>Ecdysozoa</taxon>
        <taxon>Arthropoda</taxon>
        <taxon>Hexapoda</taxon>
        <taxon>Insecta</taxon>
        <taxon>Pterygota</taxon>
        <taxon>Neoptera</taxon>
        <taxon>Endopterygota</taxon>
        <taxon>Lepidoptera</taxon>
        <taxon>Glossata</taxon>
        <taxon>Ditrysia</taxon>
        <taxon>Geometroidea</taxon>
        <taxon>Geometridae</taxon>
        <taxon>Larentiinae</taxon>
        <taxon>Operophtera</taxon>
    </lineage>
</organism>
<comment type="caution">
    <text evidence="2">The sequence shown here is derived from an EMBL/GenBank/DDBJ whole genome shotgun (WGS) entry which is preliminary data.</text>
</comment>
<dbReference type="InterPro" id="IPR044926">
    <property type="entry name" value="RGS_subdomain_2"/>
</dbReference>
<protein>
    <submittedName>
        <fullName evidence="2">Putative sorting nexin 14</fullName>
    </submittedName>
</protein>
<dbReference type="Gene3D" id="1.10.167.10">
    <property type="entry name" value="Regulator of G-protein Signalling 4, domain 2"/>
    <property type="match status" value="1"/>
</dbReference>
<feature type="non-terminal residue" evidence="2">
    <location>
        <position position="1"/>
    </location>
</feature>
<feature type="non-terminal residue" evidence="2">
    <location>
        <position position="540"/>
    </location>
</feature>
<feature type="transmembrane region" description="Helical" evidence="1">
    <location>
        <begin position="71"/>
        <end position="92"/>
    </location>
</feature>
<dbReference type="EMBL" id="JTDY01006644">
    <property type="protein sequence ID" value="KOB65810.1"/>
    <property type="molecule type" value="Genomic_DNA"/>
</dbReference>
<feature type="transmembrane region" description="Helical" evidence="1">
    <location>
        <begin position="47"/>
        <end position="64"/>
    </location>
</feature>
<dbReference type="SUPFAM" id="SSF48097">
    <property type="entry name" value="Regulator of G-protein signaling, RGS"/>
    <property type="match status" value="1"/>
</dbReference>